<dbReference type="SUPFAM" id="SSF52317">
    <property type="entry name" value="Class I glutamine amidotransferase-like"/>
    <property type="match status" value="1"/>
</dbReference>
<dbReference type="Pfam" id="PF12833">
    <property type="entry name" value="HTH_18"/>
    <property type="match status" value="1"/>
</dbReference>
<comment type="caution">
    <text evidence="4">The sequence shown here is derived from an EMBL/GenBank/DDBJ whole genome shotgun (WGS) entry which is preliminary data.</text>
</comment>
<dbReference type="InterPro" id="IPR018060">
    <property type="entry name" value="HTH_AraC"/>
</dbReference>
<dbReference type="Proteomes" id="UP001565471">
    <property type="component" value="Unassembled WGS sequence"/>
</dbReference>
<dbReference type="RefSeq" id="WP_016847950.1">
    <property type="nucleotide sequence ID" value="NZ_BJNL01000088.1"/>
</dbReference>
<name>A0ABV4FC58_BRAEL</name>
<dbReference type="InterPro" id="IPR029062">
    <property type="entry name" value="Class_I_gatase-like"/>
</dbReference>
<proteinExistence type="predicted"/>
<dbReference type="PANTHER" id="PTHR43130">
    <property type="entry name" value="ARAC-FAMILY TRANSCRIPTIONAL REGULATOR"/>
    <property type="match status" value="1"/>
</dbReference>
<dbReference type="InterPro" id="IPR009057">
    <property type="entry name" value="Homeodomain-like_sf"/>
</dbReference>
<accession>A0ABV4FC58</accession>
<dbReference type="CDD" id="cd03137">
    <property type="entry name" value="GATase1_AraC_1"/>
    <property type="match status" value="1"/>
</dbReference>
<dbReference type="Pfam" id="PF01965">
    <property type="entry name" value="DJ-1_PfpI"/>
    <property type="match status" value="1"/>
</dbReference>
<evidence type="ECO:0000259" key="3">
    <source>
        <dbReference type="PROSITE" id="PS01124"/>
    </source>
</evidence>
<gene>
    <name evidence="4" type="ORF">ABIF29_007866</name>
</gene>
<organism evidence="4 5">
    <name type="scientific">Bradyrhizobium elkanii</name>
    <dbReference type="NCBI Taxonomy" id="29448"/>
    <lineage>
        <taxon>Bacteria</taxon>
        <taxon>Pseudomonadati</taxon>
        <taxon>Pseudomonadota</taxon>
        <taxon>Alphaproteobacteria</taxon>
        <taxon>Hyphomicrobiales</taxon>
        <taxon>Nitrobacteraceae</taxon>
        <taxon>Bradyrhizobium</taxon>
    </lineage>
</organism>
<dbReference type="Gene3D" id="3.40.50.880">
    <property type="match status" value="1"/>
</dbReference>
<dbReference type="InterPro" id="IPR052158">
    <property type="entry name" value="INH-QAR"/>
</dbReference>
<dbReference type="EMBL" id="JBGBZA010000002">
    <property type="protein sequence ID" value="MEY9321067.1"/>
    <property type="molecule type" value="Genomic_DNA"/>
</dbReference>
<keyword evidence="5" id="KW-1185">Reference proteome</keyword>
<evidence type="ECO:0000313" key="5">
    <source>
        <dbReference type="Proteomes" id="UP001565471"/>
    </source>
</evidence>
<keyword evidence="1" id="KW-0805">Transcription regulation</keyword>
<dbReference type="PANTHER" id="PTHR43130:SF3">
    <property type="entry name" value="HTH-TYPE TRANSCRIPTIONAL REGULATOR RV1931C"/>
    <property type="match status" value="1"/>
</dbReference>
<feature type="domain" description="HTH araC/xylS-type" evidence="3">
    <location>
        <begin position="216"/>
        <end position="314"/>
    </location>
</feature>
<evidence type="ECO:0000313" key="4">
    <source>
        <dbReference type="EMBL" id="MEY9321067.1"/>
    </source>
</evidence>
<sequence length="343" mass="37851">MHRVGLIVPHDFQLLSLAPMTAFEMTGFGLAKPPPTDSHYDLHLLSEHGGPVRSSCGLTVDTEAFGDPAFDTIIVGAVTAFEMAPSSANLIAFVQEAAKVSRRTASFCNGAFVLAEAGLLDGRRATTHWIQATSFRARFPDVRMEEDRIYINDGPIWTSAGMTAGIDLVLAMIDRDLGSEVAKVAAKLMVINQRRMGGQTQHSALLDMTPKSDRIQLVVAYIRQNLRNPLTIENLAAVANLSPRQFSRAFLAETGQSPAKAVERLRLETARFMMEEGRHTVNVVAEEVGFADRERMRRAFLRTFGVPPEVLRRNARREAVTTACQDDRQLYKKLPTASDGRPD</sequence>
<keyword evidence="2" id="KW-0804">Transcription</keyword>
<dbReference type="PROSITE" id="PS01124">
    <property type="entry name" value="HTH_ARAC_FAMILY_2"/>
    <property type="match status" value="1"/>
</dbReference>
<evidence type="ECO:0000256" key="1">
    <source>
        <dbReference type="ARBA" id="ARBA00023015"/>
    </source>
</evidence>
<protein>
    <submittedName>
        <fullName evidence="4">Transcriptional regulator GlxA family with amidase domain</fullName>
    </submittedName>
</protein>
<reference evidence="4 5" key="1">
    <citation type="submission" date="2024-07" db="EMBL/GenBank/DDBJ databases">
        <title>Genomic Encyclopedia of Type Strains, Phase V (KMG-V): Genome sequencing to study the core and pangenomes of soil and plant-associated prokaryotes.</title>
        <authorList>
            <person name="Whitman W."/>
        </authorList>
    </citation>
    <scope>NUCLEOTIDE SEQUENCE [LARGE SCALE GENOMIC DNA]</scope>
    <source>
        <strain evidence="4 5">USDA 415</strain>
    </source>
</reference>
<dbReference type="GeneID" id="92950913"/>
<dbReference type="InterPro" id="IPR002818">
    <property type="entry name" value="DJ-1/PfpI"/>
</dbReference>
<dbReference type="Gene3D" id="1.10.10.60">
    <property type="entry name" value="Homeodomain-like"/>
    <property type="match status" value="1"/>
</dbReference>
<evidence type="ECO:0000256" key="2">
    <source>
        <dbReference type="ARBA" id="ARBA00023163"/>
    </source>
</evidence>
<dbReference type="SMART" id="SM00342">
    <property type="entry name" value="HTH_ARAC"/>
    <property type="match status" value="1"/>
</dbReference>
<dbReference type="SUPFAM" id="SSF46689">
    <property type="entry name" value="Homeodomain-like"/>
    <property type="match status" value="2"/>
</dbReference>